<gene>
    <name evidence="1" type="ORF">BCF55_1415</name>
</gene>
<sequence>MIAPRGMYIRNIAYIPPNHQDIRNADMIELGDIWRTRFYHGTEFY</sequence>
<name>A0A497XSJ1_9AQUI</name>
<proteinExistence type="predicted"/>
<accession>A0A497XSJ1</accession>
<comment type="caution">
    <text evidence="1">The sequence shown here is derived from an EMBL/GenBank/DDBJ whole genome shotgun (WGS) entry which is preliminary data.</text>
</comment>
<dbReference type="Proteomes" id="UP000267841">
    <property type="component" value="Unassembled WGS sequence"/>
</dbReference>
<dbReference type="AlphaFoldDB" id="A0A497XSJ1"/>
<dbReference type="EMBL" id="RCCJ01000001">
    <property type="protein sequence ID" value="RLJ71120.1"/>
    <property type="molecule type" value="Genomic_DNA"/>
</dbReference>
<protein>
    <submittedName>
        <fullName evidence="1">Uncharacterized protein</fullName>
    </submittedName>
</protein>
<keyword evidence="2" id="KW-1185">Reference proteome</keyword>
<evidence type="ECO:0000313" key="1">
    <source>
        <dbReference type="EMBL" id="RLJ71120.1"/>
    </source>
</evidence>
<evidence type="ECO:0000313" key="2">
    <source>
        <dbReference type="Proteomes" id="UP000267841"/>
    </source>
</evidence>
<reference evidence="1 2" key="1">
    <citation type="submission" date="2018-10" db="EMBL/GenBank/DDBJ databases">
        <title>Genomic Encyclopedia of Archaeal and Bacterial Type Strains, Phase II (KMG-II): from individual species to whole genera.</title>
        <authorList>
            <person name="Goeker M."/>
        </authorList>
    </citation>
    <scope>NUCLEOTIDE SEQUENCE [LARGE SCALE GENOMIC DNA]</scope>
    <source>
        <strain evidence="1 2">DSM 16510</strain>
    </source>
</reference>
<organism evidence="1 2">
    <name type="scientific">Hydrogenivirga caldilitoris</name>
    <dbReference type="NCBI Taxonomy" id="246264"/>
    <lineage>
        <taxon>Bacteria</taxon>
        <taxon>Pseudomonadati</taxon>
        <taxon>Aquificota</taxon>
        <taxon>Aquificia</taxon>
        <taxon>Aquificales</taxon>
        <taxon>Aquificaceae</taxon>
        <taxon>Hydrogenivirga</taxon>
    </lineage>
</organism>